<protein>
    <submittedName>
        <fullName evidence="1">Uncharacterized protein</fullName>
    </submittedName>
</protein>
<organism evidence="1 2">
    <name type="scientific">Euplotes crassus</name>
    <dbReference type="NCBI Taxonomy" id="5936"/>
    <lineage>
        <taxon>Eukaryota</taxon>
        <taxon>Sar</taxon>
        <taxon>Alveolata</taxon>
        <taxon>Ciliophora</taxon>
        <taxon>Intramacronucleata</taxon>
        <taxon>Spirotrichea</taxon>
        <taxon>Hypotrichia</taxon>
        <taxon>Euplotida</taxon>
        <taxon>Euplotidae</taxon>
        <taxon>Moneuplotes</taxon>
    </lineage>
</organism>
<comment type="caution">
    <text evidence="1">The sequence shown here is derived from an EMBL/GenBank/DDBJ whole genome shotgun (WGS) entry which is preliminary data.</text>
</comment>
<name>A0AAD1XQ49_EUPCR</name>
<keyword evidence="2" id="KW-1185">Reference proteome</keyword>
<accession>A0AAD1XQ49</accession>
<dbReference type="Proteomes" id="UP001295684">
    <property type="component" value="Unassembled WGS sequence"/>
</dbReference>
<reference evidence="1" key="1">
    <citation type="submission" date="2023-07" db="EMBL/GenBank/DDBJ databases">
        <authorList>
            <consortium name="AG Swart"/>
            <person name="Singh M."/>
            <person name="Singh A."/>
            <person name="Seah K."/>
            <person name="Emmerich C."/>
        </authorList>
    </citation>
    <scope>NUCLEOTIDE SEQUENCE</scope>
    <source>
        <strain evidence="1">DP1</strain>
    </source>
</reference>
<evidence type="ECO:0000313" key="2">
    <source>
        <dbReference type="Proteomes" id="UP001295684"/>
    </source>
</evidence>
<evidence type="ECO:0000313" key="1">
    <source>
        <dbReference type="EMBL" id="CAI2376842.1"/>
    </source>
</evidence>
<dbReference type="AlphaFoldDB" id="A0AAD1XQ49"/>
<dbReference type="EMBL" id="CAMPGE010018427">
    <property type="protein sequence ID" value="CAI2376842.1"/>
    <property type="molecule type" value="Genomic_DNA"/>
</dbReference>
<proteinExistence type="predicted"/>
<sequence>MDEDEIYIDENWVIHKKKPSVEEKKQDVLDSEEDSTKQMLKENHSLFEYLEYKKSKEAKEVLQKSKVPFIIKNLFLKVKISRFGSFYNKYLASSPRIRNKNKILCLEVLSKPSLELADQGHGDLDFLNDEDDVEMEWDNFNYTDHLSLNYLKDHTSDLYNFEISVNEKAAPPPSIFDDWAESPQVSSNFGKSASLGKKKLIQTTLSGYK</sequence>
<gene>
    <name evidence="1" type="ORF">ECRASSUSDP1_LOCUS18219</name>
</gene>